<dbReference type="PROSITE" id="PS51318">
    <property type="entry name" value="TAT"/>
    <property type="match status" value="1"/>
</dbReference>
<dbReference type="EMBL" id="BMHA01000004">
    <property type="protein sequence ID" value="GGI05500.1"/>
    <property type="molecule type" value="Genomic_DNA"/>
</dbReference>
<dbReference type="InterPro" id="IPR023365">
    <property type="entry name" value="Sortase_dom-sf"/>
</dbReference>
<dbReference type="CDD" id="cd05829">
    <property type="entry name" value="Sortase_F"/>
    <property type="match status" value="1"/>
</dbReference>
<feature type="chain" id="PRO_5039128369" description="Sortase family protein" evidence="2">
    <location>
        <begin position="33"/>
        <end position="210"/>
    </location>
</feature>
<dbReference type="GO" id="GO:0016787">
    <property type="term" value="F:hydrolase activity"/>
    <property type="evidence" value="ECO:0007669"/>
    <property type="project" value="UniProtKB-KW"/>
</dbReference>
<dbReference type="AlphaFoldDB" id="A0A8J3ERR0"/>
<dbReference type="InterPro" id="IPR042001">
    <property type="entry name" value="Sortase_F"/>
</dbReference>
<dbReference type="Proteomes" id="UP000650511">
    <property type="component" value="Unassembled WGS sequence"/>
</dbReference>
<feature type="signal peptide" evidence="2">
    <location>
        <begin position="1"/>
        <end position="32"/>
    </location>
</feature>
<comment type="caution">
    <text evidence="3">The sequence shown here is derived from an EMBL/GenBank/DDBJ whole genome shotgun (WGS) entry which is preliminary data.</text>
</comment>
<reference evidence="3" key="2">
    <citation type="submission" date="2020-09" db="EMBL/GenBank/DDBJ databases">
        <authorList>
            <person name="Sun Q."/>
            <person name="Zhou Y."/>
        </authorList>
    </citation>
    <scope>NUCLEOTIDE SEQUENCE</scope>
    <source>
        <strain evidence="3">CGMCC 1.14988</strain>
    </source>
</reference>
<protein>
    <recommendedName>
        <fullName evidence="5">Sortase family protein</fullName>
    </recommendedName>
</protein>
<evidence type="ECO:0000256" key="2">
    <source>
        <dbReference type="SAM" id="SignalP"/>
    </source>
</evidence>
<evidence type="ECO:0000313" key="3">
    <source>
        <dbReference type="EMBL" id="GGI05500.1"/>
    </source>
</evidence>
<dbReference type="InterPro" id="IPR005754">
    <property type="entry name" value="Sortase"/>
</dbReference>
<keyword evidence="2" id="KW-0732">Signal</keyword>
<dbReference type="InterPro" id="IPR006311">
    <property type="entry name" value="TAT_signal"/>
</dbReference>
<dbReference type="SUPFAM" id="SSF63817">
    <property type="entry name" value="Sortase"/>
    <property type="match status" value="1"/>
</dbReference>
<keyword evidence="1" id="KW-0378">Hydrolase</keyword>
<name>A0A8J3ERR0_9ACTN</name>
<evidence type="ECO:0000256" key="1">
    <source>
        <dbReference type="ARBA" id="ARBA00022801"/>
    </source>
</evidence>
<organism evidence="3 4">
    <name type="scientific">Egicoccus halophilus</name>
    <dbReference type="NCBI Taxonomy" id="1670830"/>
    <lineage>
        <taxon>Bacteria</taxon>
        <taxon>Bacillati</taxon>
        <taxon>Actinomycetota</taxon>
        <taxon>Nitriliruptoria</taxon>
        <taxon>Egicoccales</taxon>
        <taxon>Egicoccaceae</taxon>
        <taxon>Egicoccus</taxon>
    </lineage>
</organism>
<accession>A0A8J3ERR0</accession>
<dbReference type="Gene3D" id="2.40.260.10">
    <property type="entry name" value="Sortase"/>
    <property type="match status" value="1"/>
</dbReference>
<evidence type="ECO:0008006" key="5">
    <source>
        <dbReference type="Google" id="ProtNLM"/>
    </source>
</evidence>
<reference evidence="3" key="1">
    <citation type="journal article" date="2014" name="Int. J. Syst. Evol. Microbiol.">
        <title>Complete genome sequence of Corynebacterium casei LMG S-19264T (=DSM 44701T), isolated from a smear-ripened cheese.</title>
        <authorList>
            <consortium name="US DOE Joint Genome Institute (JGI-PGF)"/>
            <person name="Walter F."/>
            <person name="Albersmeier A."/>
            <person name="Kalinowski J."/>
            <person name="Ruckert C."/>
        </authorList>
    </citation>
    <scope>NUCLEOTIDE SEQUENCE</scope>
    <source>
        <strain evidence="3">CGMCC 1.14988</strain>
    </source>
</reference>
<dbReference type="Pfam" id="PF04203">
    <property type="entry name" value="Sortase"/>
    <property type="match status" value="1"/>
</dbReference>
<sequence length="210" mass="22028">MTDVSPTFRVGRRHRLVAVAAAAVMLALGSCAVDSGEEFAAPPAPAMTPDATPPPVAAPVEPAVPDGIPVRVAVPAIAVDAELVSLGLADDGAMEVPDFGLAGWYAEGPMPGHPGPAAIAAHVDSRQGPDVFFRLRELVAGDIILVHYDRGDVAEFVVESSTRTPKDELPVDDIWPVTSERRLTLITCGGEFDRSTRHYVDNVVVYAAAA</sequence>
<gene>
    <name evidence="3" type="ORF">GCM10011354_14410</name>
</gene>
<proteinExistence type="predicted"/>
<keyword evidence="4" id="KW-1185">Reference proteome</keyword>
<evidence type="ECO:0000313" key="4">
    <source>
        <dbReference type="Proteomes" id="UP000650511"/>
    </source>
</evidence>